<evidence type="ECO:0008006" key="3">
    <source>
        <dbReference type="Google" id="ProtNLM"/>
    </source>
</evidence>
<proteinExistence type="predicted"/>
<comment type="caution">
    <text evidence="1">The sequence shown here is derived from an EMBL/GenBank/DDBJ whole genome shotgun (WGS) entry which is preliminary data.</text>
</comment>
<dbReference type="RefSeq" id="WP_071808801.1">
    <property type="nucleotide sequence ID" value="NZ_MEIA01000463.1"/>
</dbReference>
<keyword evidence="2" id="KW-1185">Reference proteome</keyword>
<gene>
    <name evidence="1" type="ORF">BG844_30605</name>
</gene>
<sequence length="375" mass="39105">MNDTPGVLDRLRGGVPAKRHNARTIAALTANPGCSRRAVLDAAGVDKPRLAERIGFPGNFGQSRFALARGNGFEAMLKRDDCALLLSVLREVLHLAAPTVSYDDLGADDDATLGARHGRTRELLAAAAGAALIDHPLLTLDVAGRQVFLEPDLIAFQAGGRLHVVEIKSFAIVDGQADSAKVSAAAVQAAVYVLALRRLLADLGHDPALVSHDAVLVCPRGFSLRPTAALVDVRKQMSTLTRQLTRLASAADLAATLPAGVTFDTSLPPEELTAALSRVEARYAPECLSACELAFYCRHEASGSTATLGRPVRDALGGVDTVEEALALAAGTRTPTEEQSEAAALLRAAARLRAEALLPAQDRGNSLIPGGGAGS</sequence>
<accession>A0A1K0GEX0</accession>
<evidence type="ECO:0000313" key="1">
    <source>
        <dbReference type="EMBL" id="OJF10702.1"/>
    </source>
</evidence>
<evidence type="ECO:0000313" key="2">
    <source>
        <dbReference type="Proteomes" id="UP000182486"/>
    </source>
</evidence>
<organism evidence="1 2">
    <name type="scientific">Couchioplanes caeruleus subsp. caeruleus</name>
    <dbReference type="NCBI Taxonomy" id="56427"/>
    <lineage>
        <taxon>Bacteria</taxon>
        <taxon>Bacillati</taxon>
        <taxon>Actinomycetota</taxon>
        <taxon>Actinomycetes</taxon>
        <taxon>Micromonosporales</taxon>
        <taxon>Micromonosporaceae</taxon>
        <taxon>Couchioplanes</taxon>
    </lineage>
</organism>
<reference evidence="1 2" key="1">
    <citation type="submission" date="2016-09" db="EMBL/GenBank/DDBJ databases">
        <title>Couchioplanes caeruleus draft genome sequence.</title>
        <authorList>
            <person name="Sheehan J."/>
            <person name="Caffrey P."/>
        </authorList>
    </citation>
    <scope>NUCLEOTIDE SEQUENCE [LARGE SCALE GENOMIC DNA]</scope>
    <source>
        <strain evidence="1 2">DSM 43634</strain>
    </source>
</reference>
<name>A0A1K0GEX0_9ACTN</name>
<dbReference type="Proteomes" id="UP000182486">
    <property type="component" value="Unassembled WGS sequence"/>
</dbReference>
<protein>
    <recommendedName>
        <fullName evidence="3">Secreted protein</fullName>
    </recommendedName>
</protein>
<dbReference type="EMBL" id="MEIA01000463">
    <property type="protein sequence ID" value="OJF10702.1"/>
    <property type="molecule type" value="Genomic_DNA"/>
</dbReference>
<dbReference type="AlphaFoldDB" id="A0A1K0GEX0"/>